<dbReference type="PANTHER" id="PTHR43895:SF160">
    <property type="entry name" value="CBL-INTERACTING SERINE_THREONINE-PROTEIN KINASE 14"/>
    <property type="match status" value="1"/>
</dbReference>
<keyword evidence="18" id="KW-1185">Reference proteome</keyword>
<feature type="domain" description="NAF" evidence="16">
    <location>
        <begin position="303"/>
        <end position="327"/>
    </location>
</feature>
<evidence type="ECO:0000256" key="6">
    <source>
        <dbReference type="ARBA" id="ARBA00022741"/>
    </source>
</evidence>
<dbReference type="GO" id="GO:0005524">
    <property type="term" value="F:ATP binding"/>
    <property type="evidence" value="ECO:0007669"/>
    <property type="project" value="UniProtKB-UniRule"/>
</dbReference>
<keyword evidence="5" id="KW-0808">Transferase</keyword>
<organism evidence="17 18">
    <name type="scientific">Acacia crassicarpa</name>
    <name type="common">northern wattle</name>
    <dbReference type="NCBI Taxonomy" id="499986"/>
    <lineage>
        <taxon>Eukaryota</taxon>
        <taxon>Viridiplantae</taxon>
        <taxon>Streptophyta</taxon>
        <taxon>Embryophyta</taxon>
        <taxon>Tracheophyta</taxon>
        <taxon>Spermatophyta</taxon>
        <taxon>Magnoliopsida</taxon>
        <taxon>eudicotyledons</taxon>
        <taxon>Gunneridae</taxon>
        <taxon>Pentapetalae</taxon>
        <taxon>rosids</taxon>
        <taxon>fabids</taxon>
        <taxon>Fabales</taxon>
        <taxon>Fabaceae</taxon>
        <taxon>Caesalpinioideae</taxon>
        <taxon>mimosoid clade</taxon>
        <taxon>Acacieae</taxon>
        <taxon>Acacia</taxon>
    </lineage>
</organism>
<dbReference type="AlphaFoldDB" id="A0AAE1MBB7"/>
<keyword evidence="4 14" id="KW-0723">Serine/threonine-protein kinase</keyword>
<comment type="catalytic activity">
    <reaction evidence="10">
        <text>L-threonyl-[protein] + ATP = O-phospho-L-threonyl-[protein] + ADP + H(+)</text>
        <dbReference type="Rhea" id="RHEA:46608"/>
        <dbReference type="Rhea" id="RHEA-COMP:11060"/>
        <dbReference type="Rhea" id="RHEA-COMP:11605"/>
        <dbReference type="ChEBI" id="CHEBI:15378"/>
        <dbReference type="ChEBI" id="CHEBI:30013"/>
        <dbReference type="ChEBI" id="CHEBI:30616"/>
        <dbReference type="ChEBI" id="CHEBI:61977"/>
        <dbReference type="ChEBI" id="CHEBI:456216"/>
        <dbReference type="EC" id="2.7.11.1"/>
    </reaction>
</comment>
<dbReference type="Pfam" id="PF03822">
    <property type="entry name" value="NAF"/>
    <property type="match status" value="1"/>
</dbReference>
<evidence type="ECO:0000256" key="12">
    <source>
        <dbReference type="ARBA" id="ARBA00058225"/>
    </source>
</evidence>
<dbReference type="PANTHER" id="PTHR43895">
    <property type="entry name" value="CALCIUM/CALMODULIN-DEPENDENT PROTEIN KINASE KINASE-RELATED"/>
    <property type="match status" value="1"/>
</dbReference>
<dbReference type="CDD" id="cd12195">
    <property type="entry name" value="CIPK_C"/>
    <property type="match status" value="1"/>
</dbReference>
<dbReference type="PROSITE" id="PS50011">
    <property type="entry name" value="PROTEIN_KINASE_DOM"/>
    <property type="match status" value="1"/>
</dbReference>
<dbReference type="PROSITE" id="PS50816">
    <property type="entry name" value="NAF"/>
    <property type="match status" value="1"/>
</dbReference>
<dbReference type="SUPFAM" id="SSF56112">
    <property type="entry name" value="Protein kinase-like (PK-like)"/>
    <property type="match status" value="1"/>
</dbReference>
<feature type="binding site" evidence="13">
    <location>
        <position position="58"/>
    </location>
    <ligand>
        <name>ATP</name>
        <dbReference type="ChEBI" id="CHEBI:30616"/>
    </ligand>
</feature>
<evidence type="ECO:0000256" key="5">
    <source>
        <dbReference type="ARBA" id="ARBA00022679"/>
    </source>
</evidence>
<dbReference type="GO" id="GO:0007165">
    <property type="term" value="P:signal transduction"/>
    <property type="evidence" value="ECO:0007669"/>
    <property type="project" value="InterPro"/>
</dbReference>
<comment type="caution">
    <text evidence="17">The sequence shown here is derived from an EMBL/GenBank/DDBJ whole genome shotgun (WGS) entry which is preliminary data.</text>
</comment>
<dbReference type="FunFam" id="1.10.510.10:FF:000303">
    <property type="entry name" value="Non-specific serine/threonine protein kinase"/>
    <property type="match status" value="1"/>
</dbReference>
<comment type="catalytic activity">
    <reaction evidence="11">
        <text>L-seryl-[protein] + ATP = O-phospho-L-seryl-[protein] + ADP + H(+)</text>
        <dbReference type="Rhea" id="RHEA:17989"/>
        <dbReference type="Rhea" id="RHEA-COMP:9863"/>
        <dbReference type="Rhea" id="RHEA-COMP:11604"/>
        <dbReference type="ChEBI" id="CHEBI:15378"/>
        <dbReference type="ChEBI" id="CHEBI:29999"/>
        <dbReference type="ChEBI" id="CHEBI:30616"/>
        <dbReference type="ChEBI" id="CHEBI:83421"/>
        <dbReference type="ChEBI" id="CHEBI:456216"/>
        <dbReference type="EC" id="2.7.11.1"/>
    </reaction>
</comment>
<dbReference type="InterPro" id="IPR008271">
    <property type="entry name" value="Ser/Thr_kinase_AS"/>
</dbReference>
<evidence type="ECO:0000313" key="17">
    <source>
        <dbReference type="EMBL" id="KAK4253391.1"/>
    </source>
</evidence>
<reference evidence="17" key="1">
    <citation type="submission" date="2023-10" db="EMBL/GenBank/DDBJ databases">
        <title>Chromosome-level genome of the transformable northern wattle, Acacia crassicarpa.</title>
        <authorList>
            <person name="Massaro I."/>
            <person name="Sinha N.R."/>
            <person name="Poethig S."/>
            <person name="Leichty A.R."/>
        </authorList>
    </citation>
    <scope>NUCLEOTIDE SEQUENCE</scope>
    <source>
        <strain evidence="17">Acra3RX</strain>
        <tissue evidence="17">Leaf</tissue>
    </source>
</reference>
<evidence type="ECO:0000256" key="13">
    <source>
        <dbReference type="PROSITE-ProRule" id="PRU10141"/>
    </source>
</evidence>
<evidence type="ECO:0000256" key="9">
    <source>
        <dbReference type="ARBA" id="ARBA00023211"/>
    </source>
</evidence>
<dbReference type="InterPro" id="IPR004041">
    <property type="entry name" value="NAF_dom"/>
</dbReference>
<accession>A0AAE1MBB7</accession>
<gene>
    <name evidence="17" type="ORF">QN277_010709</name>
</gene>
<evidence type="ECO:0000313" key="18">
    <source>
        <dbReference type="Proteomes" id="UP001293593"/>
    </source>
</evidence>
<keyword evidence="6 13" id="KW-0547">Nucleotide-binding</keyword>
<evidence type="ECO:0000256" key="10">
    <source>
        <dbReference type="ARBA" id="ARBA00047899"/>
    </source>
</evidence>
<evidence type="ECO:0000256" key="1">
    <source>
        <dbReference type="ARBA" id="ARBA00001936"/>
    </source>
</evidence>
<dbReference type="Gene3D" id="3.30.200.20">
    <property type="entry name" value="Phosphorylase Kinase, domain 1"/>
    <property type="match status" value="1"/>
</dbReference>
<name>A0AAE1MBB7_9FABA</name>
<keyword evidence="9" id="KW-0464">Manganese</keyword>
<evidence type="ECO:0000256" key="3">
    <source>
        <dbReference type="ARBA" id="ARBA00012513"/>
    </source>
</evidence>
<evidence type="ECO:0000256" key="11">
    <source>
        <dbReference type="ARBA" id="ARBA00048679"/>
    </source>
</evidence>
<dbReference type="PROSITE" id="PS00107">
    <property type="entry name" value="PROTEIN_KINASE_ATP"/>
    <property type="match status" value="1"/>
</dbReference>
<dbReference type="InterPro" id="IPR017441">
    <property type="entry name" value="Protein_kinase_ATP_BS"/>
</dbReference>
<dbReference type="Gene3D" id="3.30.310.80">
    <property type="entry name" value="Kinase associated domain 1, KA1"/>
    <property type="match status" value="1"/>
</dbReference>
<dbReference type="PROSITE" id="PS00108">
    <property type="entry name" value="PROTEIN_KINASE_ST"/>
    <property type="match status" value="1"/>
</dbReference>
<dbReference type="EMBL" id="JAWXYG010000016">
    <property type="protein sequence ID" value="KAK4253391.1"/>
    <property type="molecule type" value="Genomic_DNA"/>
</dbReference>
<dbReference type="FunFam" id="3.30.200.20:FF:000042">
    <property type="entry name" value="Aurora kinase A"/>
    <property type="match status" value="1"/>
</dbReference>
<evidence type="ECO:0000256" key="2">
    <source>
        <dbReference type="ARBA" id="ARBA00006234"/>
    </source>
</evidence>
<dbReference type="SMART" id="SM00220">
    <property type="entry name" value="S_TKc"/>
    <property type="match status" value="1"/>
</dbReference>
<comment type="cofactor">
    <cofactor evidence="1">
        <name>Mn(2+)</name>
        <dbReference type="ChEBI" id="CHEBI:29035"/>
    </cofactor>
</comment>
<evidence type="ECO:0000259" key="15">
    <source>
        <dbReference type="PROSITE" id="PS50011"/>
    </source>
</evidence>
<proteinExistence type="inferred from homology"/>
<comment type="function">
    <text evidence="12">CIPK serine-threonine protein kinases interact with CBL proteins. Binding of a CBL protein to the regulatory NAF domain of CIPK protein lead to the activation of the kinase in a calcium-dependent manner.</text>
</comment>
<comment type="similarity">
    <text evidence="2">Belongs to the protein kinase superfamily. CAMK Ser/Thr protein kinase family. SNF1 subfamily.</text>
</comment>
<dbReference type="InterPro" id="IPR018451">
    <property type="entry name" value="NAF/FISL_domain"/>
</dbReference>
<feature type="domain" description="Protein kinase" evidence="15">
    <location>
        <begin position="29"/>
        <end position="283"/>
    </location>
</feature>
<dbReference type="Pfam" id="PF00069">
    <property type="entry name" value="Pkinase"/>
    <property type="match status" value="1"/>
</dbReference>
<evidence type="ECO:0000256" key="7">
    <source>
        <dbReference type="ARBA" id="ARBA00022777"/>
    </source>
</evidence>
<evidence type="ECO:0000256" key="8">
    <source>
        <dbReference type="ARBA" id="ARBA00022840"/>
    </source>
</evidence>
<dbReference type="InterPro" id="IPR000719">
    <property type="entry name" value="Prot_kinase_dom"/>
</dbReference>
<dbReference type="Gene3D" id="1.10.510.10">
    <property type="entry name" value="Transferase(Phosphotransferase) domain 1"/>
    <property type="match status" value="1"/>
</dbReference>
<evidence type="ECO:0000256" key="4">
    <source>
        <dbReference type="ARBA" id="ARBA00022527"/>
    </source>
</evidence>
<sequence>MLHTYDIAVEEDAATVGQPSSGVVLLGKYELKELLGVGASAKVYHATNVDTGQSVAIKAVSKNHVFRGGLTAHIEREISIMRRLHHPHTLKLFEVLASKNKIYFVLEFAQGGELFHKVAQGRFSEDLSRRYFHQLISAVRYCHSAGVFHRDLKLDNLLIDQHTDLKVSDFGLSALKDHVRADGLLHTVCGTPAYVAPEMLAKKGYDGAKVDVWSCGVILFVLTAGYLPFNDHNLAAMYRKIYRGQFRFPRWTSPELRRFVCRLLDKNPETRITVDEMMGDPWFSKGYREVRIEHKEFELERESRSRGLNAFDLISFSSGLDMSGMLGEAGVWEGVERMVSGEKPAKILEKVEGVAKAEGVRVRVRKEENEEGAELEGQDGNLKILVSIYRLTERLVVVEAKRREGKEKGAKFWEEKLQPELHRLVYKD</sequence>
<dbReference type="EC" id="2.7.11.1" evidence="3"/>
<dbReference type="Proteomes" id="UP001293593">
    <property type="component" value="Unassembled WGS sequence"/>
</dbReference>
<dbReference type="InterPro" id="IPR011009">
    <property type="entry name" value="Kinase-like_dom_sf"/>
</dbReference>
<dbReference type="GO" id="GO:0004674">
    <property type="term" value="F:protein serine/threonine kinase activity"/>
    <property type="evidence" value="ECO:0007669"/>
    <property type="project" value="UniProtKB-KW"/>
</dbReference>
<evidence type="ECO:0000259" key="16">
    <source>
        <dbReference type="PROSITE" id="PS50816"/>
    </source>
</evidence>
<protein>
    <recommendedName>
        <fullName evidence="3">non-specific serine/threonine protein kinase</fullName>
        <ecNumber evidence="3">2.7.11.1</ecNumber>
    </recommendedName>
</protein>
<keyword evidence="7" id="KW-0418">Kinase</keyword>
<evidence type="ECO:0000256" key="14">
    <source>
        <dbReference type="RuleBase" id="RU000304"/>
    </source>
</evidence>
<keyword evidence="8 13" id="KW-0067">ATP-binding</keyword>